<dbReference type="EMBL" id="CP000661">
    <property type="protein sequence ID" value="ABP70317.1"/>
    <property type="molecule type" value="Genomic_DNA"/>
</dbReference>
<dbReference type="AlphaFoldDB" id="A4WSF3"/>
<dbReference type="HOGENOM" id="CLU_272131_0_0_5"/>
<sequence length="1188" mass="131609">MQRASMKLGFHSITWLFRSARSKSTQTAQVDGSHNAVYQNTYNIFAPGSDGGLKRELLSAAEPSPPSLGHRAYVHEKLDGDDREEIKRILEYRQLANEGNSATALSLLEKLKADARYAEGYFAFRLFFNIGMVQQNIGESENASASLKAAYAHYPENCKAQTGLAFAELLDGEYEPALARASSLLEADGDHRDLAACVLFHAAAGLRKEINIADLRLEDLKSPNVAAAHLEYIRELHPDKYVDALKAAVAEFPSDDAIARMWALSILDDMKRNQAFLLGAKMSDGFEGDVAKSARILREDLEKSLDERPPNKLLLPSRANNAALALRLSGRVSDAARLVDKTLEQFPELTPDLAEIRAVLLLQEEKDDEALELIRPLTEAPELQLMASELEAKLGDESGALSRIDALLHSELPDGLLARVISTKARIGINIQDQKSADDALEELVALAPDAPELVLLRSAYDRAFIIRTKKAEFEQLPVEEGVQSSEEKKLLASLSEAGGWDFFTLLQAANELLARGYYRKCTELLRGRVSLSKESAALTTLCDACLRGHLGSLAKEINDGLAREVKNSVFGWKFGANVAHLSGDVAKAVPLTRKLFEQNHRSIRALEWYVQVLLRTNDRKRVQRLIRELDDRLLSGTVHDRRRYVDLLVFCGEIERARSYAYRLFCENQNDHQAWLALSSSVLAFGRPPGAIDSLEVTSIQESSTFEVLKPDGDKQCFTIEADKGLFPLREGNISLDHPVALEALGKSQGDEFPWPFKMGGQAIIVGVKHKTLAAFQLVLTRFEERFPEASGFKSVSVNFEADGGLDEMKAMLKQRADYAQGKAKEYHDGSYPIYILGYHLGIDPIDALLALKAECGFSPKVSSCSRADQDRASAALIQARKFGIIADASACYLIRRLELEKTIEEEFGPIGVTQTTIDIFARRLREAESSSISDEGAGTRKAGVIAVRDGQIVFSERTKEEVERKIELLRSDLDWLKSGCELVPAVAKTDPDDTVVRFRREEGGGFFDDIFAADGSCRVLISDDFYLRQWAENIFQARGAWIQALLFHLEETGKVSVQTVVKGTIQLCHIGEEALSTNSDRIVTAARMLSSGELSEADFIILCSLLGQSGADLRSHIEVTVSAIRQLWETRSLTPVREKATGIILRSLTRFQGGDTQVVLDTVQTLLRDERISVYIASWRVGHFIS</sequence>
<dbReference type="Gene3D" id="1.25.40.10">
    <property type="entry name" value="Tetratricopeptide repeat domain"/>
    <property type="match status" value="2"/>
</dbReference>
<dbReference type="InterPro" id="IPR011990">
    <property type="entry name" value="TPR-like_helical_dom_sf"/>
</dbReference>
<dbReference type="Pfam" id="PF20698">
    <property type="entry name" value="PIN-TPR-GreABC"/>
    <property type="match status" value="1"/>
</dbReference>
<evidence type="ECO:0000313" key="2">
    <source>
        <dbReference type="EMBL" id="ABP70317.1"/>
    </source>
</evidence>
<evidence type="ECO:0000259" key="1">
    <source>
        <dbReference type="Pfam" id="PF20698"/>
    </source>
</evidence>
<feature type="domain" description="PIN" evidence="1">
    <location>
        <begin position="887"/>
        <end position="1034"/>
    </location>
</feature>
<accession>A4WSF3</accession>
<organism evidence="2">
    <name type="scientific">Cereibacter sphaeroides (strain ATCC 17025 / ATH 2.4.3)</name>
    <name type="common">Rhodobacter sphaeroides</name>
    <dbReference type="NCBI Taxonomy" id="349102"/>
    <lineage>
        <taxon>Bacteria</taxon>
        <taxon>Pseudomonadati</taxon>
        <taxon>Pseudomonadota</taxon>
        <taxon>Alphaproteobacteria</taxon>
        <taxon>Rhodobacterales</taxon>
        <taxon>Paracoccaceae</taxon>
        <taxon>Cereibacter</taxon>
    </lineage>
</organism>
<reference evidence="2" key="1">
    <citation type="submission" date="2007-04" db="EMBL/GenBank/DDBJ databases">
        <title>Complete sequence of chromosome of Rhodobacter sphaeroides ATCC 17025.</title>
        <authorList>
            <consortium name="US DOE Joint Genome Institute"/>
            <person name="Copeland A."/>
            <person name="Lucas S."/>
            <person name="Lapidus A."/>
            <person name="Barry K."/>
            <person name="Detter J.C."/>
            <person name="Glavina del Rio T."/>
            <person name="Hammon N."/>
            <person name="Israni S."/>
            <person name="Dalin E."/>
            <person name="Tice H."/>
            <person name="Pitluck S."/>
            <person name="Chertkov O."/>
            <person name="Brettin T."/>
            <person name="Bruce D."/>
            <person name="Han C."/>
            <person name="Schmutz J."/>
            <person name="Larimer F."/>
            <person name="Land M."/>
            <person name="Hauser L."/>
            <person name="Kyrpides N."/>
            <person name="Kim E."/>
            <person name="Richardson P."/>
            <person name="Mackenzie C."/>
            <person name="Choudhary M."/>
            <person name="Donohue T.J."/>
            <person name="Kaplan S."/>
        </authorList>
    </citation>
    <scope>NUCLEOTIDE SEQUENCE [LARGE SCALE GENOMIC DNA]</scope>
    <source>
        <strain evidence="2">ATCC 17025</strain>
    </source>
</reference>
<name>A4WSF3_CERS5</name>
<proteinExistence type="predicted"/>
<dbReference type="InterPro" id="IPR048987">
    <property type="entry name" value="PIN-TPR-GreABC"/>
</dbReference>
<dbReference type="SUPFAM" id="SSF48452">
    <property type="entry name" value="TPR-like"/>
    <property type="match status" value="1"/>
</dbReference>
<protein>
    <recommendedName>
        <fullName evidence="1">PIN domain-containing protein</fullName>
    </recommendedName>
</protein>
<gene>
    <name evidence="2" type="ordered locus">Rsph17025_1421</name>
</gene>
<dbReference type="KEGG" id="rsq:Rsph17025_1421"/>
<dbReference type="eggNOG" id="COG0457">
    <property type="taxonomic scope" value="Bacteria"/>
</dbReference>